<protein>
    <submittedName>
        <fullName evidence="1">Uncharacterized protein</fullName>
    </submittedName>
</protein>
<sequence>MTSQELQRIIAHPLEKVPLDKFTEELLRMELQL</sequence>
<evidence type="ECO:0000313" key="1">
    <source>
        <dbReference type="EMBL" id="JAD69379.1"/>
    </source>
</evidence>
<dbReference type="AlphaFoldDB" id="A0A0A9BZ87"/>
<proteinExistence type="predicted"/>
<reference evidence="1" key="2">
    <citation type="journal article" date="2015" name="Data Brief">
        <title>Shoot transcriptome of the giant reed, Arundo donax.</title>
        <authorList>
            <person name="Barrero R.A."/>
            <person name="Guerrero F.D."/>
            <person name="Moolhuijzen P."/>
            <person name="Goolsby J.A."/>
            <person name="Tidwell J."/>
            <person name="Bellgard S.E."/>
            <person name="Bellgard M.I."/>
        </authorList>
    </citation>
    <scope>NUCLEOTIDE SEQUENCE</scope>
    <source>
        <tissue evidence="1">Shoot tissue taken approximately 20 cm above the soil surface</tissue>
    </source>
</reference>
<dbReference type="EMBL" id="GBRH01228516">
    <property type="protein sequence ID" value="JAD69379.1"/>
    <property type="molecule type" value="Transcribed_RNA"/>
</dbReference>
<organism evidence="1">
    <name type="scientific">Arundo donax</name>
    <name type="common">Giant reed</name>
    <name type="synonym">Donax arundinaceus</name>
    <dbReference type="NCBI Taxonomy" id="35708"/>
    <lineage>
        <taxon>Eukaryota</taxon>
        <taxon>Viridiplantae</taxon>
        <taxon>Streptophyta</taxon>
        <taxon>Embryophyta</taxon>
        <taxon>Tracheophyta</taxon>
        <taxon>Spermatophyta</taxon>
        <taxon>Magnoliopsida</taxon>
        <taxon>Liliopsida</taxon>
        <taxon>Poales</taxon>
        <taxon>Poaceae</taxon>
        <taxon>PACMAD clade</taxon>
        <taxon>Arundinoideae</taxon>
        <taxon>Arundineae</taxon>
        <taxon>Arundo</taxon>
    </lineage>
</organism>
<name>A0A0A9BZ87_ARUDO</name>
<accession>A0A0A9BZ87</accession>
<reference evidence="1" key="1">
    <citation type="submission" date="2014-09" db="EMBL/GenBank/DDBJ databases">
        <authorList>
            <person name="Magalhaes I.L.F."/>
            <person name="Oliveira U."/>
            <person name="Santos F.R."/>
            <person name="Vidigal T.H.D.A."/>
            <person name="Brescovit A.D."/>
            <person name="Santos A.J."/>
        </authorList>
    </citation>
    <scope>NUCLEOTIDE SEQUENCE</scope>
    <source>
        <tissue evidence="1">Shoot tissue taken approximately 20 cm above the soil surface</tissue>
    </source>
</reference>